<keyword evidence="2" id="KW-1185">Reference proteome</keyword>
<dbReference type="Proteomes" id="UP000824469">
    <property type="component" value="Unassembled WGS sequence"/>
</dbReference>
<evidence type="ECO:0000313" key="2">
    <source>
        <dbReference type="Proteomes" id="UP000824469"/>
    </source>
</evidence>
<evidence type="ECO:0000313" key="1">
    <source>
        <dbReference type="EMBL" id="KAH9312094.1"/>
    </source>
</evidence>
<organism evidence="1 2">
    <name type="scientific">Taxus chinensis</name>
    <name type="common">Chinese yew</name>
    <name type="synonym">Taxus wallichiana var. chinensis</name>
    <dbReference type="NCBI Taxonomy" id="29808"/>
    <lineage>
        <taxon>Eukaryota</taxon>
        <taxon>Viridiplantae</taxon>
        <taxon>Streptophyta</taxon>
        <taxon>Embryophyta</taxon>
        <taxon>Tracheophyta</taxon>
        <taxon>Spermatophyta</taxon>
        <taxon>Pinopsida</taxon>
        <taxon>Pinidae</taxon>
        <taxon>Conifers II</taxon>
        <taxon>Cupressales</taxon>
        <taxon>Taxaceae</taxon>
        <taxon>Taxus</taxon>
    </lineage>
</organism>
<dbReference type="EMBL" id="JAHRHJ020000006">
    <property type="protein sequence ID" value="KAH9312094.1"/>
    <property type="molecule type" value="Genomic_DNA"/>
</dbReference>
<sequence length="72" mass="8404">KVYYDYHTLRKTYVHLGRIAYIERLISDVISMKPVRLTIGDNGAMLIYLQLKSKLENKKYVENEFALPGSPK</sequence>
<accession>A0AA38L1C9</accession>
<feature type="non-terminal residue" evidence="1">
    <location>
        <position position="72"/>
    </location>
</feature>
<feature type="non-terminal residue" evidence="1">
    <location>
        <position position="1"/>
    </location>
</feature>
<reference evidence="1 2" key="1">
    <citation type="journal article" date="2021" name="Nat. Plants">
        <title>The Taxus genome provides insights into paclitaxel biosynthesis.</title>
        <authorList>
            <person name="Xiong X."/>
            <person name="Gou J."/>
            <person name="Liao Q."/>
            <person name="Li Y."/>
            <person name="Zhou Q."/>
            <person name="Bi G."/>
            <person name="Li C."/>
            <person name="Du R."/>
            <person name="Wang X."/>
            <person name="Sun T."/>
            <person name="Guo L."/>
            <person name="Liang H."/>
            <person name="Lu P."/>
            <person name="Wu Y."/>
            <person name="Zhang Z."/>
            <person name="Ro D.K."/>
            <person name="Shang Y."/>
            <person name="Huang S."/>
            <person name="Yan J."/>
        </authorList>
    </citation>
    <scope>NUCLEOTIDE SEQUENCE [LARGE SCALE GENOMIC DNA]</scope>
    <source>
        <strain evidence="1">Ta-2019</strain>
    </source>
</reference>
<dbReference type="AlphaFoldDB" id="A0AA38L1C9"/>
<protein>
    <submittedName>
        <fullName evidence="1">Uncharacterized protein</fullName>
    </submittedName>
</protein>
<gene>
    <name evidence="1" type="ORF">KI387_027129</name>
</gene>
<comment type="caution">
    <text evidence="1">The sequence shown here is derived from an EMBL/GenBank/DDBJ whole genome shotgun (WGS) entry which is preliminary data.</text>
</comment>
<name>A0AA38L1C9_TAXCH</name>
<proteinExistence type="predicted"/>